<dbReference type="Proteomes" id="UP000030765">
    <property type="component" value="Unassembled WGS sequence"/>
</dbReference>
<evidence type="ECO:0000313" key="2">
    <source>
        <dbReference type="EnsemblMetazoa" id="ASIC012409-PA"/>
    </source>
</evidence>
<gene>
    <name evidence="1" type="ORF">ZHAS_00012409</name>
</gene>
<protein>
    <submittedName>
        <fullName evidence="1 2">Uncharacterized protein</fullName>
    </submittedName>
</protein>
<sequence length="92" mass="10249">MQFAGNFVPTLACSACAPARQSAMSADVWNLSIAAAPHTFRRLEKCERHSRAEIPQTFRRMIRTPARHRCGEVCTSGAVENSFRLKTVLRAT</sequence>
<dbReference type="EMBL" id="ATLV01019692">
    <property type="status" value="NOT_ANNOTATED_CDS"/>
    <property type="molecule type" value="Genomic_DNA"/>
</dbReference>
<proteinExistence type="predicted"/>
<reference evidence="2" key="2">
    <citation type="submission" date="2020-05" db="UniProtKB">
        <authorList>
            <consortium name="EnsemblMetazoa"/>
        </authorList>
    </citation>
    <scope>IDENTIFICATION</scope>
</reference>
<keyword evidence="3" id="KW-1185">Reference proteome</keyword>
<evidence type="ECO:0000313" key="3">
    <source>
        <dbReference type="Proteomes" id="UP000030765"/>
    </source>
</evidence>
<dbReference type="VEuPathDB" id="VectorBase:ASIC012409"/>
<dbReference type="EMBL" id="KE525277">
    <property type="protein sequence ID" value="KFB44529.1"/>
    <property type="molecule type" value="Genomic_DNA"/>
</dbReference>
<accession>A0A084W2T5</accession>
<evidence type="ECO:0000313" key="1">
    <source>
        <dbReference type="EMBL" id="KFB44529.1"/>
    </source>
</evidence>
<dbReference type="EnsemblMetazoa" id="ASIC012409-RA">
    <property type="protein sequence ID" value="ASIC012409-PA"/>
    <property type="gene ID" value="ASIC012409"/>
</dbReference>
<name>A0A084W2T5_ANOSI</name>
<dbReference type="AlphaFoldDB" id="A0A084W2T5"/>
<organism evidence="1">
    <name type="scientific">Anopheles sinensis</name>
    <name type="common">Mosquito</name>
    <dbReference type="NCBI Taxonomy" id="74873"/>
    <lineage>
        <taxon>Eukaryota</taxon>
        <taxon>Metazoa</taxon>
        <taxon>Ecdysozoa</taxon>
        <taxon>Arthropoda</taxon>
        <taxon>Hexapoda</taxon>
        <taxon>Insecta</taxon>
        <taxon>Pterygota</taxon>
        <taxon>Neoptera</taxon>
        <taxon>Endopterygota</taxon>
        <taxon>Diptera</taxon>
        <taxon>Nematocera</taxon>
        <taxon>Culicoidea</taxon>
        <taxon>Culicidae</taxon>
        <taxon>Anophelinae</taxon>
        <taxon>Anopheles</taxon>
    </lineage>
</organism>
<reference evidence="1 3" key="1">
    <citation type="journal article" date="2014" name="BMC Genomics">
        <title>Genome sequence of Anopheles sinensis provides insight into genetics basis of mosquito competence for malaria parasites.</title>
        <authorList>
            <person name="Zhou D."/>
            <person name="Zhang D."/>
            <person name="Ding G."/>
            <person name="Shi L."/>
            <person name="Hou Q."/>
            <person name="Ye Y."/>
            <person name="Xu Y."/>
            <person name="Zhou H."/>
            <person name="Xiong C."/>
            <person name="Li S."/>
            <person name="Yu J."/>
            <person name="Hong S."/>
            <person name="Yu X."/>
            <person name="Zou P."/>
            <person name="Chen C."/>
            <person name="Chang X."/>
            <person name="Wang W."/>
            <person name="Lv Y."/>
            <person name="Sun Y."/>
            <person name="Ma L."/>
            <person name="Shen B."/>
            <person name="Zhu C."/>
        </authorList>
    </citation>
    <scope>NUCLEOTIDE SEQUENCE [LARGE SCALE GENOMIC DNA]</scope>
</reference>